<dbReference type="Proteomes" id="UP000004994">
    <property type="component" value="Chromosome 2"/>
</dbReference>
<protein>
    <submittedName>
        <fullName evidence="1">Uncharacterized protein</fullName>
    </submittedName>
</protein>
<evidence type="ECO:0000313" key="1">
    <source>
        <dbReference type="EnsemblPlants" id="Solyc02g014650.1.1.1"/>
    </source>
</evidence>
<keyword evidence="2" id="KW-1185">Reference proteome</keyword>
<dbReference type="PaxDb" id="4081-Solyc02g014650.1.1"/>
<dbReference type="EnsemblPlants" id="Solyc02g014650.1.1">
    <property type="protein sequence ID" value="Solyc02g014650.1.1.1"/>
    <property type="gene ID" value="Solyc02g014650.1"/>
</dbReference>
<dbReference type="Gramene" id="Solyc02g014650.1.1">
    <property type="protein sequence ID" value="Solyc02g014650.1.1.1"/>
    <property type="gene ID" value="Solyc02g014650.1"/>
</dbReference>
<evidence type="ECO:0000313" key="2">
    <source>
        <dbReference type="Proteomes" id="UP000004994"/>
    </source>
</evidence>
<organism evidence="1">
    <name type="scientific">Solanum lycopersicum</name>
    <name type="common">Tomato</name>
    <name type="synonym">Lycopersicon esculentum</name>
    <dbReference type="NCBI Taxonomy" id="4081"/>
    <lineage>
        <taxon>Eukaryota</taxon>
        <taxon>Viridiplantae</taxon>
        <taxon>Streptophyta</taxon>
        <taxon>Embryophyta</taxon>
        <taxon>Tracheophyta</taxon>
        <taxon>Spermatophyta</taxon>
        <taxon>Magnoliopsida</taxon>
        <taxon>eudicotyledons</taxon>
        <taxon>Gunneridae</taxon>
        <taxon>Pentapetalae</taxon>
        <taxon>asterids</taxon>
        <taxon>lamiids</taxon>
        <taxon>Solanales</taxon>
        <taxon>Solanaceae</taxon>
        <taxon>Solanoideae</taxon>
        <taxon>Solaneae</taxon>
        <taxon>Solanum</taxon>
        <taxon>Solanum subgen. Lycopersicon</taxon>
    </lineage>
</organism>
<dbReference type="InParanoid" id="A0A3Q7EVQ7"/>
<reference evidence="1" key="1">
    <citation type="journal article" date="2012" name="Nature">
        <title>The tomato genome sequence provides insights into fleshy fruit evolution.</title>
        <authorList>
            <consortium name="Tomato Genome Consortium"/>
        </authorList>
    </citation>
    <scope>NUCLEOTIDE SEQUENCE [LARGE SCALE GENOMIC DNA]</scope>
    <source>
        <strain evidence="1">cv. Heinz 1706</strain>
    </source>
</reference>
<reference evidence="1" key="2">
    <citation type="submission" date="2019-01" db="UniProtKB">
        <authorList>
            <consortium name="EnsemblPlants"/>
        </authorList>
    </citation>
    <scope>IDENTIFICATION</scope>
    <source>
        <strain evidence="1">cv. Heinz 1706</strain>
    </source>
</reference>
<name>A0A3Q7EVQ7_SOLLC</name>
<sequence>MGRAHRASCLKLRELGCHASGYVILGSAQGVEPQARGSWVALKALHLKLTDHGLRSKRCPQAQEAGVIH</sequence>
<proteinExistence type="predicted"/>
<accession>A0A3Q7EVQ7</accession>
<dbReference type="AlphaFoldDB" id="A0A3Q7EVQ7"/>